<proteinExistence type="predicted"/>
<dbReference type="InterPro" id="IPR029058">
    <property type="entry name" value="AB_hydrolase_fold"/>
</dbReference>
<dbReference type="Proteomes" id="UP000276133">
    <property type="component" value="Unassembled WGS sequence"/>
</dbReference>
<keyword evidence="1" id="KW-0732">Signal</keyword>
<reference evidence="2 3" key="1">
    <citation type="journal article" date="2018" name="Sci. Rep.">
        <title>Genomic signatures of local adaptation to the degree of environmental predictability in rotifers.</title>
        <authorList>
            <person name="Franch-Gras L."/>
            <person name="Hahn C."/>
            <person name="Garcia-Roger E.M."/>
            <person name="Carmona M.J."/>
            <person name="Serra M."/>
            <person name="Gomez A."/>
        </authorList>
    </citation>
    <scope>NUCLEOTIDE SEQUENCE [LARGE SCALE GENOMIC DNA]</scope>
    <source>
        <strain evidence="2">HYR1</strain>
    </source>
</reference>
<evidence type="ECO:0000313" key="3">
    <source>
        <dbReference type="Proteomes" id="UP000276133"/>
    </source>
</evidence>
<evidence type="ECO:0000313" key="2">
    <source>
        <dbReference type="EMBL" id="RNA04182.1"/>
    </source>
</evidence>
<dbReference type="EMBL" id="REGN01008204">
    <property type="protein sequence ID" value="RNA04182.1"/>
    <property type="molecule type" value="Genomic_DNA"/>
</dbReference>
<dbReference type="InterPro" id="IPR009199">
    <property type="entry name" value="PhoPQ-act_pathogen-rel_PqaA"/>
</dbReference>
<dbReference type="Pfam" id="PF10142">
    <property type="entry name" value="PhoPQ_related"/>
    <property type="match status" value="1"/>
</dbReference>
<name>A0A3M7PYC2_BRAPC</name>
<feature type="signal peptide" evidence="1">
    <location>
        <begin position="1"/>
        <end position="18"/>
    </location>
</feature>
<protein>
    <submittedName>
        <fullName evidence="2">Autocrine proliferation repressor A-like</fullName>
    </submittedName>
</protein>
<gene>
    <name evidence="2" type="ORF">BpHYR1_023554</name>
</gene>
<comment type="caution">
    <text evidence="2">The sequence shown here is derived from an EMBL/GenBank/DDBJ whole genome shotgun (WGS) entry which is preliminary data.</text>
</comment>
<organism evidence="2 3">
    <name type="scientific">Brachionus plicatilis</name>
    <name type="common">Marine rotifer</name>
    <name type="synonym">Brachionus muelleri</name>
    <dbReference type="NCBI Taxonomy" id="10195"/>
    <lineage>
        <taxon>Eukaryota</taxon>
        <taxon>Metazoa</taxon>
        <taxon>Spiralia</taxon>
        <taxon>Gnathifera</taxon>
        <taxon>Rotifera</taxon>
        <taxon>Eurotatoria</taxon>
        <taxon>Monogononta</taxon>
        <taxon>Pseudotrocha</taxon>
        <taxon>Ploima</taxon>
        <taxon>Brachionidae</taxon>
        <taxon>Brachionus</taxon>
    </lineage>
</organism>
<dbReference type="PANTHER" id="PTHR31497:SF0">
    <property type="entry name" value="AUTOCRINE PROLIFERATION REPRESSOR PROTEIN A"/>
    <property type="match status" value="1"/>
</dbReference>
<feature type="chain" id="PRO_5017951551" evidence="1">
    <location>
        <begin position="19"/>
        <end position="495"/>
    </location>
</feature>
<dbReference type="Gene3D" id="3.40.50.1820">
    <property type="entry name" value="alpha/beta hydrolase"/>
    <property type="match status" value="1"/>
</dbReference>
<accession>A0A3M7PYC2</accession>
<dbReference type="SUPFAM" id="SSF53474">
    <property type="entry name" value="alpha/beta-Hydrolases"/>
    <property type="match status" value="1"/>
</dbReference>
<dbReference type="AlphaFoldDB" id="A0A3M7PYC2"/>
<keyword evidence="3" id="KW-1185">Reference proteome</keyword>
<sequence>MGVKNLIILIFCLICVHSTPLDDYVNTPDPHYKYELLKSYKMPGFNLYVLNLTSQKWLDETIVSNPIWWHFLSITIPNNLTKPDAGFILIDGGNNRANRIPEPEDDEVKLTSLFALSTGSVAADLRQIPNQPTLFKADPTKTERTEDQVIAWTWKTFIENPEDPSILLRLPMTKAVVRAMDTITEFAKKQSKANVQKFMIAGASKRGWTTWTTAAVDKRVFAAAPIVMDMLSLNQNFHNHFRSLGGWTFAFNSYYVLNITAKVDGYGIFALQQVVDPISYFDRYKDKKIMVVVTSGDEFFLGDDTKTFWTNLISATNGTALLHRVPNAEHSCTGHEISIFLNLQSMFLSVYEKQNLPLVRWKMPNNRTHGIIKAFVDLKSERKPTSVKVYFAKTLDSKRRDFRLIIADPNDPSKTIPHPVVWMTADILRINEETDRINYEAAFLIPFDHWLGFFIQFSFPGLEDSILQVTTETNIVPEYYPFEDCTYDSCYGKLV</sequence>
<evidence type="ECO:0000256" key="1">
    <source>
        <dbReference type="SAM" id="SignalP"/>
    </source>
</evidence>
<dbReference type="PANTHER" id="PTHR31497">
    <property type="entry name" value="AUTOCRINE PROLIFERATION REPRESSOR PROTEIN A"/>
    <property type="match status" value="1"/>
</dbReference>
<dbReference type="OrthoDB" id="2020799at2759"/>